<organism evidence="3 4">
    <name type="scientific">Paraburkholderia bengalensis</name>
    <dbReference type="NCBI Taxonomy" id="2747562"/>
    <lineage>
        <taxon>Bacteria</taxon>
        <taxon>Pseudomonadati</taxon>
        <taxon>Pseudomonadota</taxon>
        <taxon>Betaproteobacteria</taxon>
        <taxon>Burkholderiales</taxon>
        <taxon>Burkholderiaceae</taxon>
        <taxon>Paraburkholderia</taxon>
    </lineage>
</organism>
<keyword evidence="2" id="KW-0732">Signal</keyword>
<evidence type="ECO:0000256" key="2">
    <source>
        <dbReference type="SAM" id="SignalP"/>
    </source>
</evidence>
<feature type="region of interest" description="Disordered" evidence="1">
    <location>
        <begin position="65"/>
        <end position="85"/>
    </location>
</feature>
<feature type="signal peptide" evidence="2">
    <location>
        <begin position="1"/>
        <end position="21"/>
    </location>
</feature>
<comment type="caution">
    <text evidence="3">The sequence shown here is derived from an EMBL/GenBank/DDBJ whole genome shotgun (WGS) entry which is preliminary data.</text>
</comment>
<feature type="chain" id="PRO_5047299617" description="Cysteine rich repeat-containing protein" evidence="2">
    <location>
        <begin position="22"/>
        <end position="85"/>
    </location>
</feature>
<evidence type="ECO:0000313" key="3">
    <source>
        <dbReference type="EMBL" id="MEI5999842.1"/>
    </source>
</evidence>
<name>A0ABU8IW34_9BURK</name>
<evidence type="ECO:0008006" key="5">
    <source>
        <dbReference type="Google" id="ProtNLM"/>
    </source>
</evidence>
<dbReference type="EMBL" id="JACFYJ010000040">
    <property type="protein sequence ID" value="MEI5999842.1"/>
    <property type="molecule type" value="Genomic_DNA"/>
</dbReference>
<dbReference type="Proteomes" id="UP001386437">
    <property type="component" value="Unassembled WGS sequence"/>
</dbReference>
<evidence type="ECO:0000313" key="4">
    <source>
        <dbReference type="Proteomes" id="UP001386437"/>
    </source>
</evidence>
<keyword evidence="4" id="KW-1185">Reference proteome</keyword>
<accession>A0ABU8IW34</accession>
<sequence length="85" mass="9080">MKLPSLLLLALCVTAASAAAAATRDEQTKACKHDAIKFCATHIPNKAKIEACMKEHYDKLSPKCQAMFDPPGNDKGNDSDSQSSS</sequence>
<dbReference type="RefSeq" id="WP_336599837.1">
    <property type="nucleotide sequence ID" value="NZ_JACFYJ010000040.1"/>
</dbReference>
<protein>
    <recommendedName>
        <fullName evidence="5">Cysteine rich repeat-containing protein</fullName>
    </recommendedName>
</protein>
<reference evidence="3 4" key="1">
    <citation type="journal article" date="2022" name="Arch. Microbiol.">
        <title>Paraburkholderia bengalensis sp. nov. isolated from roots of Oryza sativa, IR64.</title>
        <authorList>
            <person name="Nag P."/>
            <person name="Mondal N."/>
            <person name="Sarkar J."/>
            <person name="Das S."/>
        </authorList>
    </citation>
    <scope>NUCLEOTIDE SEQUENCE [LARGE SCALE GENOMIC DNA]</scope>
    <source>
        <strain evidence="3 4">IR64_4_BI</strain>
    </source>
</reference>
<evidence type="ECO:0000256" key="1">
    <source>
        <dbReference type="SAM" id="MobiDB-lite"/>
    </source>
</evidence>
<proteinExistence type="predicted"/>
<gene>
    <name evidence="3" type="ORF">H3V53_22325</name>
</gene>